<dbReference type="CDD" id="cd16321">
    <property type="entry name" value="MraZ_C"/>
    <property type="match status" value="1"/>
</dbReference>
<dbReference type="InterPro" id="IPR035644">
    <property type="entry name" value="MraZ_C"/>
</dbReference>
<dbReference type="SUPFAM" id="SSF89447">
    <property type="entry name" value="AbrB/MazE/MraZ-like"/>
    <property type="match status" value="1"/>
</dbReference>
<evidence type="ECO:0000256" key="3">
    <source>
        <dbReference type="ARBA" id="ARBA00022737"/>
    </source>
</evidence>
<sequence>MLIGEYTHTIDIKNRVSLPAKWRQELGKSVVITRGLEGCLTVYTLPEWEKVSAMFSNSPFASADERGFARYMLSAAAEVDVDSAGRVLVPDVLKTFAKFDKTVVLAGVHNRVEVWDEARWRDYSAGIESNAAEMAEKIVSRA</sequence>
<dbReference type="InterPro" id="IPR037914">
    <property type="entry name" value="SpoVT-AbrB_sf"/>
</dbReference>
<dbReference type="GO" id="GO:0009295">
    <property type="term" value="C:nucleoid"/>
    <property type="evidence" value="ECO:0007669"/>
    <property type="project" value="UniProtKB-SubCell"/>
</dbReference>
<dbReference type="PANTHER" id="PTHR34701:SF1">
    <property type="entry name" value="TRANSCRIPTIONAL REGULATOR MRAZ"/>
    <property type="match status" value="1"/>
</dbReference>
<dbReference type="InterPro" id="IPR038619">
    <property type="entry name" value="MraZ_sf"/>
</dbReference>
<dbReference type="Proteomes" id="UP000176511">
    <property type="component" value="Unassembled WGS sequence"/>
</dbReference>
<keyword evidence="3" id="KW-0677">Repeat</keyword>
<dbReference type="PANTHER" id="PTHR34701">
    <property type="entry name" value="TRANSCRIPTIONAL REGULATOR MRAZ"/>
    <property type="match status" value="1"/>
</dbReference>
<proteinExistence type="inferred from homology"/>
<comment type="similarity">
    <text evidence="7">Belongs to the MraZ family.</text>
</comment>
<gene>
    <name evidence="7" type="primary">mraZ</name>
    <name evidence="9" type="ORF">A3C87_01735</name>
</gene>
<keyword evidence="9" id="KW-0131">Cell cycle</keyword>
<organism evidence="9 10">
    <name type="scientific">Candidatus Kaiserbacteria bacterium RIFCSPHIGHO2_02_FULL_49_34</name>
    <dbReference type="NCBI Taxonomy" id="1798491"/>
    <lineage>
        <taxon>Bacteria</taxon>
        <taxon>Candidatus Kaiseribacteriota</taxon>
    </lineage>
</organism>
<comment type="subcellular location">
    <subcellularLocation>
        <location evidence="7">Cytoplasm</location>
        <location evidence="7">Nucleoid</location>
    </subcellularLocation>
</comment>
<name>A0A1F6DL27_9BACT</name>
<dbReference type="PROSITE" id="PS51740">
    <property type="entry name" value="SPOVT_ABRB"/>
    <property type="match status" value="2"/>
</dbReference>
<dbReference type="InterPro" id="IPR003444">
    <property type="entry name" value="MraZ"/>
</dbReference>
<keyword evidence="9" id="KW-0132">Cell division</keyword>
<evidence type="ECO:0000256" key="6">
    <source>
        <dbReference type="ARBA" id="ARBA00023163"/>
    </source>
</evidence>
<dbReference type="CDD" id="cd16320">
    <property type="entry name" value="MraZ_N"/>
    <property type="match status" value="1"/>
</dbReference>
<dbReference type="AlphaFoldDB" id="A0A1F6DL27"/>
<dbReference type="STRING" id="1798491.A3C87_01735"/>
<dbReference type="Pfam" id="PF02381">
    <property type="entry name" value="MraZ"/>
    <property type="match status" value="2"/>
</dbReference>
<evidence type="ECO:0000256" key="5">
    <source>
        <dbReference type="ARBA" id="ARBA00023125"/>
    </source>
</evidence>
<dbReference type="NCBIfam" id="TIGR00242">
    <property type="entry name" value="division/cell wall cluster transcriptional repressor MraZ"/>
    <property type="match status" value="1"/>
</dbReference>
<dbReference type="Gene3D" id="3.40.1550.20">
    <property type="entry name" value="Transcriptional regulator MraZ domain"/>
    <property type="match status" value="1"/>
</dbReference>
<dbReference type="EMBL" id="MFLE01000010">
    <property type="protein sequence ID" value="OGG62114.1"/>
    <property type="molecule type" value="Genomic_DNA"/>
</dbReference>
<evidence type="ECO:0000256" key="1">
    <source>
        <dbReference type="ARBA" id="ARBA00013860"/>
    </source>
</evidence>
<dbReference type="InterPro" id="IPR035642">
    <property type="entry name" value="MraZ_N"/>
</dbReference>
<feature type="domain" description="SpoVT-AbrB" evidence="8">
    <location>
        <begin position="76"/>
        <end position="119"/>
    </location>
</feature>
<dbReference type="GO" id="GO:0051301">
    <property type="term" value="P:cell division"/>
    <property type="evidence" value="ECO:0007669"/>
    <property type="project" value="UniProtKB-KW"/>
</dbReference>
<comment type="subunit">
    <text evidence="7">Forms oligomers.</text>
</comment>
<evidence type="ECO:0000313" key="10">
    <source>
        <dbReference type="Proteomes" id="UP000176511"/>
    </source>
</evidence>
<evidence type="ECO:0000259" key="8">
    <source>
        <dbReference type="PROSITE" id="PS51740"/>
    </source>
</evidence>
<evidence type="ECO:0000256" key="7">
    <source>
        <dbReference type="HAMAP-Rule" id="MF_01008"/>
    </source>
</evidence>
<evidence type="ECO:0000313" key="9">
    <source>
        <dbReference type="EMBL" id="OGG62114.1"/>
    </source>
</evidence>
<feature type="domain" description="SpoVT-AbrB" evidence="8">
    <location>
        <begin position="5"/>
        <end position="47"/>
    </location>
</feature>
<dbReference type="GO" id="GO:0005737">
    <property type="term" value="C:cytoplasm"/>
    <property type="evidence" value="ECO:0007669"/>
    <property type="project" value="UniProtKB-UniRule"/>
</dbReference>
<keyword evidence="6 7" id="KW-0804">Transcription</keyword>
<dbReference type="GO" id="GO:0003700">
    <property type="term" value="F:DNA-binding transcription factor activity"/>
    <property type="evidence" value="ECO:0007669"/>
    <property type="project" value="UniProtKB-UniRule"/>
</dbReference>
<keyword evidence="5 7" id="KW-0238">DNA-binding</keyword>
<dbReference type="GO" id="GO:2000143">
    <property type="term" value="P:negative regulation of DNA-templated transcription initiation"/>
    <property type="evidence" value="ECO:0007669"/>
    <property type="project" value="TreeGrafter"/>
</dbReference>
<protein>
    <recommendedName>
        <fullName evidence="1 7">Transcriptional regulator MraZ</fullName>
    </recommendedName>
</protein>
<accession>A0A1F6DL27</accession>
<reference evidence="9 10" key="1">
    <citation type="journal article" date="2016" name="Nat. Commun.">
        <title>Thousands of microbial genomes shed light on interconnected biogeochemical processes in an aquifer system.</title>
        <authorList>
            <person name="Anantharaman K."/>
            <person name="Brown C.T."/>
            <person name="Hug L.A."/>
            <person name="Sharon I."/>
            <person name="Castelle C.J."/>
            <person name="Probst A.J."/>
            <person name="Thomas B.C."/>
            <person name="Singh A."/>
            <person name="Wilkins M.J."/>
            <person name="Karaoz U."/>
            <person name="Brodie E.L."/>
            <person name="Williams K.H."/>
            <person name="Hubbard S.S."/>
            <person name="Banfield J.F."/>
        </authorList>
    </citation>
    <scope>NUCLEOTIDE SEQUENCE [LARGE SCALE GENOMIC DNA]</scope>
</reference>
<comment type="caution">
    <text evidence="9">The sequence shown here is derived from an EMBL/GenBank/DDBJ whole genome shotgun (WGS) entry which is preliminary data.</text>
</comment>
<keyword evidence="2 7" id="KW-0963">Cytoplasm</keyword>
<dbReference type="InterPro" id="IPR020603">
    <property type="entry name" value="MraZ_dom"/>
</dbReference>
<evidence type="ECO:0000256" key="2">
    <source>
        <dbReference type="ARBA" id="ARBA00022490"/>
    </source>
</evidence>
<dbReference type="HAMAP" id="MF_01008">
    <property type="entry name" value="MraZ"/>
    <property type="match status" value="1"/>
</dbReference>
<keyword evidence="4 7" id="KW-0805">Transcription regulation</keyword>
<dbReference type="GO" id="GO:0000976">
    <property type="term" value="F:transcription cis-regulatory region binding"/>
    <property type="evidence" value="ECO:0007669"/>
    <property type="project" value="TreeGrafter"/>
</dbReference>
<dbReference type="InterPro" id="IPR007159">
    <property type="entry name" value="SpoVT-AbrB_dom"/>
</dbReference>
<evidence type="ECO:0000256" key="4">
    <source>
        <dbReference type="ARBA" id="ARBA00023015"/>
    </source>
</evidence>